<dbReference type="Proteomes" id="UP000003561">
    <property type="component" value="Unassembled WGS sequence"/>
</dbReference>
<protein>
    <submittedName>
        <fullName evidence="2">N-acetylglucosaminylphosphatidylinositol deacetylase</fullName>
    </submittedName>
</protein>
<dbReference type="Pfam" id="PF02585">
    <property type="entry name" value="PIG-L"/>
    <property type="match status" value="1"/>
</dbReference>
<dbReference type="SUPFAM" id="SSF102588">
    <property type="entry name" value="LmbE-like"/>
    <property type="match status" value="1"/>
</dbReference>
<dbReference type="InterPro" id="IPR055826">
    <property type="entry name" value="DUF7402"/>
</dbReference>
<dbReference type="Pfam" id="PF24135">
    <property type="entry name" value="DUF7402"/>
    <property type="match status" value="1"/>
</dbReference>
<comment type="caution">
    <text evidence="2">The sequence shown here is derived from an EMBL/GenBank/DDBJ whole genome shotgun (WGS) entry which is preliminary data.</text>
</comment>
<dbReference type="GeneID" id="75161092"/>
<evidence type="ECO:0000313" key="2">
    <source>
        <dbReference type="EMBL" id="EEG93609.1"/>
    </source>
</evidence>
<dbReference type="PANTHER" id="PTHR12993">
    <property type="entry name" value="N-ACETYLGLUCOSAMINYL-PHOSPHATIDYLINOSITOL DE-N-ACETYLASE-RELATED"/>
    <property type="match status" value="1"/>
</dbReference>
<dbReference type="RefSeq" id="WP_007886931.1">
    <property type="nucleotide sequence ID" value="NZ_ACFY01000096.1"/>
</dbReference>
<dbReference type="EMBL" id="ACFY01000096">
    <property type="protein sequence ID" value="EEG93609.1"/>
    <property type="molecule type" value="Genomic_DNA"/>
</dbReference>
<sequence length="500" mass="58347">MTETDLLVIVPHEDDELAIAGAMIYGAVQQKMNIKVVFVTNGDYYRHEGIIRIREAEEALGELGVAPENIIFLGYGDQTQTRHLYNSVPEEIVASYNGNIRTYGTDKHPEFAMTEYGVHHAYTRANYKNDIKAVIQKFYPSILVTTDWDNHMDHLALSLMVDEVLGELLREDTSYHPLVLKAQAYNGKWEGHPDYYSENNVTELVNEADGTDYIHSLDKWEERIRFSVPDQCKTALLKKNILYKAAKKYRSQSVDLKAIQFINLDMVYWRRPTESLSYRAKIETSSGNAAYLNDFKCVDCSDIIHGMWVYDAGIWIPEKTDAEKKIVVTLEKKARIREIHLFENPDEDCIIHRIKITFGNGCVIHTGELNHDGSRTVIKVPEMELTERVELVLEEVEGSAAGLTEIEIYETIREIEDYRLPLPLWNETPENYRKIGNFYGCRMEQKWFKFVSFGRVRLWPDKYFLMKRYPELKEKESFLVFWKAYFRFVSEKLSEKKKQY</sequence>
<dbReference type="PANTHER" id="PTHR12993:SF29">
    <property type="entry name" value="BLR3841 PROTEIN"/>
    <property type="match status" value="1"/>
</dbReference>
<name>C0FV05_9FIRM</name>
<dbReference type="eggNOG" id="COG2120">
    <property type="taxonomic scope" value="Bacteria"/>
</dbReference>
<dbReference type="AlphaFoldDB" id="C0FV05"/>
<reference evidence="2 3" key="2">
    <citation type="submission" date="2009-03" db="EMBL/GenBank/DDBJ databases">
        <title>Draft genome sequence of Roseburia inulinivorans (DSM 16841).</title>
        <authorList>
            <person name="Sudarsanam P."/>
            <person name="Ley R."/>
            <person name="Guruge J."/>
            <person name="Turnbaugh P.J."/>
            <person name="Mahowald M."/>
            <person name="Liep D."/>
            <person name="Gordon J."/>
        </authorList>
    </citation>
    <scope>NUCLEOTIDE SEQUENCE [LARGE SCALE GENOMIC DNA]</scope>
    <source>
        <strain evidence="2 3">DSM 16841</strain>
    </source>
</reference>
<gene>
    <name evidence="2" type="ORF">ROSEINA2194_02576</name>
</gene>
<organism evidence="2 3">
    <name type="scientific">Roseburia inulinivorans DSM 16841</name>
    <dbReference type="NCBI Taxonomy" id="622312"/>
    <lineage>
        <taxon>Bacteria</taxon>
        <taxon>Bacillati</taxon>
        <taxon>Bacillota</taxon>
        <taxon>Clostridia</taxon>
        <taxon>Lachnospirales</taxon>
        <taxon>Lachnospiraceae</taxon>
        <taxon>Roseburia</taxon>
    </lineage>
</organism>
<reference evidence="2 3" key="1">
    <citation type="submission" date="2009-02" db="EMBL/GenBank/DDBJ databases">
        <authorList>
            <person name="Fulton L."/>
            <person name="Clifton S."/>
            <person name="Fulton B."/>
            <person name="Xu J."/>
            <person name="Minx P."/>
            <person name="Pepin K.H."/>
            <person name="Johnson M."/>
            <person name="Bhonagiri V."/>
            <person name="Nash W.E."/>
            <person name="Mardis E.R."/>
            <person name="Wilson R.K."/>
        </authorList>
    </citation>
    <scope>NUCLEOTIDE SEQUENCE [LARGE SCALE GENOMIC DNA]</scope>
    <source>
        <strain evidence="2 3">DSM 16841</strain>
    </source>
</reference>
<evidence type="ECO:0000313" key="3">
    <source>
        <dbReference type="Proteomes" id="UP000003561"/>
    </source>
</evidence>
<evidence type="ECO:0000259" key="1">
    <source>
        <dbReference type="Pfam" id="PF24135"/>
    </source>
</evidence>
<dbReference type="InterPro" id="IPR003737">
    <property type="entry name" value="GlcNAc_PI_deacetylase-related"/>
</dbReference>
<proteinExistence type="predicted"/>
<dbReference type="InterPro" id="IPR024078">
    <property type="entry name" value="LmbE-like_dom_sf"/>
</dbReference>
<accession>C0FV05</accession>
<dbReference type="GO" id="GO:0016811">
    <property type="term" value="F:hydrolase activity, acting on carbon-nitrogen (but not peptide) bonds, in linear amides"/>
    <property type="evidence" value="ECO:0007669"/>
    <property type="project" value="TreeGrafter"/>
</dbReference>
<feature type="domain" description="DUF7402" evidence="1">
    <location>
        <begin position="279"/>
        <end position="409"/>
    </location>
</feature>
<dbReference type="Gene3D" id="3.40.50.10320">
    <property type="entry name" value="LmbE-like"/>
    <property type="match status" value="1"/>
</dbReference>